<dbReference type="EMBL" id="CAJVAX010000003">
    <property type="protein sequence ID" value="CAG7616425.1"/>
    <property type="molecule type" value="Genomic_DNA"/>
</dbReference>
<dbReference type="AlphaFoldDB" id="A0A9W4E1R3"/>
<proteinExistence type="predicted"/>
<comment type="caution">
    <text evidence="1">The sequence shown here is derived from an EMBL/GenBank/DDBJ whole genome shotgun (WGS) entry which is preliminary data.</text>
</comment>
<gene>
    <name evidence="1" type="ORF">SBRY_110184</name>
</gene>
<sequence length="68" mass="7459">MVFFHPFPPVATTLGPPLVGAYWVVHLHLSGLAAGTERRLTPVRHWTGLITEPAWSTSPTLGQIQEVD</sequence>
<name>A0A9W4E1R3_9ACTN</name>
<keyword evidence="2" id="KW-1185">Reference proteome</keyword>
<evidence type="ECO:0000313" key="1">
    <source>
        <dbReference type="EMBL" id="CAG7616425.1"/>
    </source>
</evidence>
<accession>A0A9W4E1R3</accession>
<reference evidence="1" key="1">
    <citation type="submission" date="2021-06" db="EMBL/GenBank/DDBJ databases">
        <authorList>
            <person name="Arsene-Ploetze F."/>
        </authorList>
    </citation>
    <scope>NUCLEOTIDE SEQUENCE</scope>
    <source>
        <strain evidence="1">SBRY1</strain>
    </source>
</reference>
<dbReference type="Proteomes" id="UP001153328">
    <property type="component" value="Unassembled WGS sequence"/>
</dbReference>
<protein>
    <submittedName>
        <fullName evidence="1">Uncharacterized protein</fullName>
    </submittedName>
</protein>
<organism evidence="1 2">
    <name type="scientific">Actinacidiphila bryophytorum</name>
    <dbReference type="NCBI Taxonomy" id="1436133"/>
    <lineage>
        <taxon>Bacteria</taxon>
        <taxon>Bacillati</taxon>
        <taxon>Actinomycetota</taxon>
        <taxon>Actinomycetes</taxon>
        <taxon>Kitasatosporales</taxon>
        <taxon>Streptomycetaceae</taxon>
        <taxon>Actinacidiphila</taxon>
    </lineage>
</organism>
<evidence type="ECO:0000313" key="2">
    <source>
        <dbReference type="Proteomes" id="UP001153328"/>
    </source>
</evidence>